<name>A0AAE1Q2E0_9EUCA</name>
<protein>
    <submittedName>
        <fullName evidence="1">Uncharacterized protein</fullName>
    </submittedName>
</protein>
<evidence type="ECO:0000313" key="2">
    <source>
        <dbReference type="Proteomes" id="UP001292094"/>
    </source>
</evidence>
<accession>A0AAE1Q2E0</accession>
<organism evidence="1 2">
    <name type="scientific">Petrolisthes manimaculis</name>
    <dbReference type="NCBI Taxonomy" id="1843537"/>
    <lineage>
        <taxon>Eukaryota</taxon>
        <taxon>Metazoa</taxon>
        <taxon>Ecdysozoa</taxon>
        <taxon>Arthropoda</taxon>
        <taxon>Crustacea</taxon>
        <taxon>Multicrustacea</taxon>
        <taxon>Malacostraca</taxon>
        <taxon>Eumalacostraca</taxon>
        <taxon>Eucarida</taxon>
        <taxon>Decapoda</taxon>
        <taxon>Pleocyemata</taxon>
        <taxon>Anomura</taxon>
        <taxon>Galatheoidea</taxon>
        <taxon>Porcellanidae</taxon>
        <taxon>Petrolisthes</taxon>
    </lineage>
</organism>
<reference evidence="1" key="1">
    <citation type="submission" date="2023-11" db="EMBL/GenBank/DDBJ databases">
        <title>Genome assemblies of two species of porcelain crab, Petrolisthes cinctipes and Petrolisthes manimaculis (Anomura: Porcellanidae).</title>
        <authorList>
            <person name="Angst P."/>
        </authorList>
    </citation>
    <scope>NUCLEOTIDE SEQUENCE</scope>
    <source>
        <strain evidence="1">PB745_02</strain>
        <tissue evidence="1">Gill</tissue>
    </source>
</reference>
<sequence length="123" mass="14177">MKSLAVSSQHSNNSVHHYTFRLSVGQTKKTTGGRELGQRYWVMMARDLQKKEMTMMGKGRRMKVCQLAEFKQQKSQYSWKMCMRDALLKLDVTALPGQVFERLMEPLTKTEIADSSKTGLNKQ</sequence>
<keyword evidence="2" id="KW-1185">Reference proteome</keyword>
<dbReference type="EMBL" id="JAWZYT010000784">
    <property type="protein sequence ID" value="KAK4319059.1"/>
    <property type="molecule type" value="Genomic_DNA"/>
</dbReference>
<comment type="caution">
    <text evidence="1">The sequence shown here is derived from an EMBL/GenBank/DDBJ whole genome shotgun (WGS) entry which is preliminary data.</text>
</comment>
<dbReference type="Proteomes" id="UP001292094">
    <property type="component" value="Unassembled WGS sequence"/>
</dbReference>
<gene>
    <name evidence="1" type="ORF">Pmani_009986</name>
</gene>
<proteinExistence type="predicted"/>
<evidence type="ECO:0000313" key="1">
    <source>
        <dbReference type="EMBL" id="KAK4319059.1"/>
    </source>
</evidence>
<dbReference type="AlphaFoldDB" id="A0AAE1Q2E0"/>